<dbReference type="RefSeq" id="WP_034669977.1">
    <property type="nucleotide sequence ID" value="NZ_CP027365.1"/>
</dbReference>
<gene>
    <name evidence="1" type="ORF">FHY67_12575</name>
</gene>
<accession>A0A8H2JZV1</accession>
<dbReference type="EMBL" id="VFBM01000012">
    <property type="protein sequence ID" value="TNX86373.1"/>
    <property type="molecule type" value="Genomic_DNA"/>
</dbReference>
<protein>
    <submittedName>
        <fullName evidence="1">Uncharacterized protein</fullName>
    </submittedName>
</protein>
<dbReference type="AlphaFoldDB" id="A0A8H2JZV1"/>
<evidence type="ECO:0000313" key="1">
    <source>
        <dbReference type="EMBL" id="TNX86373.1"/>
    </source>
</evidence>
<reference evidence="1 2" key="1">
    <citation type="submission" date="2019-06" db="EMBL/GenBank/DDBJ databases">
        <title>Genome of Acinetobacter radioresistens APH1, a phenol degrading strain.</title>
        <authorList>
            <person name="Liu Y."/>
        </authorList>
    </citation>
    <scope>NUCLEOTIDE SEQUENCE [LARGE SCALE GENOMIC DNA]</scope>
    <source>
        <strain evidence="1 2">APH1</strain>
    </source>
</reference>
<name>A0A8H2JZV1_ACIRA</name>
<proteinExistence type="predicted"/>
<organism evidence="1 2">
    <name type="scientific">Acinetobacter radioresistens</name>
    <dbReference type="NCBI Taxonomy" id="40216"/>
    <lineage>
        <taxon>Bacteria</taxon>
        <taxon>Pseudomonadati</taxon>
        <taxon>Pseudomonadota</taxon>
        <taxon>Gammaproteobacteria</taxon>
        <taxon>Moraxellales</taxon>
        <taxon>Moraxellaceae</taxon>
        <taxon>Acinetobacter</taxon>
    </lineage>
</organism>
<dbReference type="Proteomes" id="UP000314285">
    <property type="component" value="Unassembled WGS sequence"/>
</dbReference>
<evidence type="ECO:0000313" key="2">
    <source>
        <dbReference type="Proteomes" id="UP000314285"/>
    </source>
</evidence>
<comment type="caution">
    <text evidence="1">The sequence shown here is derived from an EMBL/GenBank/DDBJ whole genome shotgun (WGS) entry which is preliminary data.</text>
</comment>
<sequence>MQFFDLSRQFNLNDILTPKKTLDDLGGQEWFLSKIRVEYDCLASDSNILEGQAILKSSENIQIELEWVIVDTGYELQILFKGIEYYRNEHVIVTVKGAQLVELSGELVTSQALALWIEGTLLIKLPHIRREIKSRLNLWDYIEYQD</sequence>